<organism evidence="2 3">
    <name type="scientific">Candidatus Roizmanbacteria bacterium CG_4_10_14_0_8_um_filter_33_9</name>
    <dbReference type="NCBI Taxonomy" id="1974826"/>
    <lineage>
        <taxon>Bacteria</taxon>
        <taxon>Candidatus Roizmaniibacteriota</taxon>
    </lineage>
</organism>
<protein>
    <submittedName>
        <fullName evidence="2">Uncharacterized protein</fullName>
    </submittedName>
</protein>
<sequence length="87" mass="9687">MDTTQLLLIITLGTTTVFSVIVGIQLIFLLKEMRIALKNANKIIAGFEEIGTNVEHGFHEVTGFVNGFKTILKVFEVFSSKNNDKTK</sequence>
<evidence type="ECO:0000256" key="1">
    <source>
        <dbReference type="SAM" id="Phobius"/>
    </source>
</evidence>
<keyword evidence="1" id="KW-0472">Membrane</keyword>
<dbReference type="EMBL" id="PFLI01000182">
    <property type="protein sequence ID" value="PIY71616.1"/>
    <property type="molecule type" value="Genomic_DNA"/>
</dbReference>
<feature type="transmembrane region" description="Helical" evidence="1">
    <location>
        <begin position="6"/>
        <end position="30"/>
    </location>
</feature>
<gene>
    <name evidence="2" type="ORF">COY87_05300</name>
</gene>
<evidence type="ECO:0000313" key="2">
    <source>
        <dbReference type="EMBL" id="PIY71616.1"/>
    </source>
</evidence>
<keyword evidence="1" id="KW-1133">Transmembrane helix</keyword>
<evidence type="ECO:0000313" key="3">
    <source>
        <dbReference type="Proteomes" id="UP000229401"/>
    </source>
</evidence>
<proteinExistence type="predicted"/>
<reference evidence="3" key="1">
    <citation type="submission" date="2017-09" db="EMBL/GenBank/DDBJ databases">
        <title>Depth-based differentiation of microbial function through sediment-hosted aquifers and enrichment of novel symbionts in the deep terrestrial subsurface.</title>
        <authorList>
            <person name="Probst A.J."/>
            <person name="Ladd B."/>
            <person name="Jarett J.K."/>
            <person name="Geller-Mcgrath D.E."/>
            <person name="Sieber C.M.K."/>
            <person name="Emerson J.B."/>
            <person name="Anantharaman K."/>
            <person name="Thomas B.C."/>
            <person name="Malmstrom R."/>
            <person name="Stieglmeier M."/>
            <person name="Klingl A."/>
            <person name="Woyke T."/>
            <person name="Ryan C.M."/>
            <person name="Banfield J.F."/>
        </authorList>
    </citation>
    <scope>NUCLEOTIDE SEQUENCE [LARGE SCALE GENOMIC DNA]</scope>
</reference>
<comment type="caution">
    <text evidence="2">The sequence shown here is derived from an EMBL/GenBank/DDBJ whole genome shotgun (WGS) entry which is preliminary data.</text>
</comment>
<dbReference type="Proteomes" id="UP000229401">
    <property type="component" value="Unassembled WGS sequence"/>
</dbReference>
<keyword evidence="1" id="KW-0812">Transmembrane</keyword>
<dbReference type="AlphaFoldDB" id="A0A2M7QI08"/>
<name>A0A2M7QI08_9BACT</name>
<accession>A0A2M7QI08</accession>